<sequence>MATAIEVIEVPPYVSDEEEDVNDNVHIERKKRAKKKQRKWMKEMVFKNADEAEQAVANEGQWSEYYTNTTSYGKKKVFRCNRVKRRGNQCGAGIYLLFNSTNEEVVLFRDTSEHTHDLIQQKCTRIADDVKVVIKEFYELDENIFRERFPLSRFKILTLEIVEK</sequence>
<organism evidence="1 5">
    <name type="scientific">Didymodactylos carnosus</name>
    <dbReference type="NCBI Taxonomy" id="1234261"/>
    <lineage>
        <taxon>Eukaryota</taxon>
        <taxon>Metazoa</taxon>
        <taxon>Spiralia</taxon>
        <taxon>Gnathifera</taxon>
        <taxon>Rotifera</taxon>
        <taxon>Eurotatoria</taxon>
        <taxon>Bdelloidea</taxon>
        <taxon>Philodinida</taxon>
        <taxon>Philodinidae</taxon>
        <taxon>Didymodactylos</taxon>
    </lineage>
</organism>
<evidence type="ECO:0000313" key="3">
    <source>
        <dbReference type="EMBL" id="CAF3701904.1"/>
    </source>
</evidence>
<evidence type="ECO:0000313" key="4">
    <source>
        <dbReference type="EMBL" id="CAF3719868.1"/>
    </source>
</evidence>
<evidence type="ECO:0000313" key="5">
    <source>
        <dbReference type="Proteomes" id="UP000663829"/>
    </source>
</evidence>
<dbReference type="Proteomes" id="UP000681722">
    <property type="component" value="Unassembled WGS sequence"/>
</dbReference>
<dbReference type="EMBL" id="CAJOBA010004668">
    <property type="protein sequence ID" value="CAF3719868.1"/>
    <property type="molecule type" value="Genomic_DNA"/>
</dbReference>
<dbReference type="Proteomes" id="UP000677228">
    <property type="component" value="Unassembled WGS sequence"/>
</dbReference>
<dbReference type="Proteomes" id="UP000682733">
    <property type="component" value="Unassembled WGS sequence"/>
</dbReference>
<dbReference type="EMBL" id="CAJOBC010001845">
    <property type="protein sequence ID" value="CAF3701904.1"/>
    <property type="molecule type" value="Genomic_DNA"/>
</dbReference>
<dbReference type="Proteomes" id="UP000663829">
    <property type="component" value="Unassembled WGS sequence"/>
</dbReference>
<reference evidence="1" key="1">
    <citation type="submission" date="2021-02" db="EMBL/GenBank/DDBJ databases">
        <authorList>
            <person name="Nowell W R."/>
        </authorList>
    </citation>
    <scope>NUCLEOTIDE SEQUENCE</scope>
</reference>
<protein>
    <submittedName>
        <fullName evidence="1">Uncharacterized protein</fullName>
    </submittedName>
</protein>
<dbReference type="AlphaFoldDB" id="A0A814B6T8"/>
<keyword evidence="5" id="KW-1185">Reference proteome</keyword>
<proteinExistence type="predicted"/>
<evidence type="ECO:0000313" key="1">
    <source>
        <dbReference type="EMBL" id="CAF0922846.1"/>
    </source>
</evidence>
<gene>
    <name evidence="1" type="ORF">GPM918_LOCUS9751</name>
    <name evidence="2" type="ORF">OVA965_LOCUS11852</name>
    <name evidence="3" type="ORF">SRO942_LOCUS9752</name>
    <name evidence="4" type="ORF">TMI583_LOCUS11856</name>
</gene>
<dbReference type="OrthoDB" id="119028at2759"/>
<comment type="caution">
    <text evidence="1">The sequence shown here is derived from an EMBL/GenBank/DDBJ whole genome shotgun (WGS) entry which is preliminary data.</text>
</comment>
<evidence type="ECO:0000313" key="2">
    <source>
        <dbReference type="EMBL" id="CAF0945192.1"/>
    </source>
</evidence>
<accession>A0A814B6T8</accession>
<dbReference type="EMBL" id="CAJNOK010004663">
    <property type="protein sequence ID" value="CAF0945192.1"/>
    <property type="molecule type" value="Genomic_DNA"/>
</dbReference>
<dbReference type="EMBL" id="CAJNOQ010001845">
    <property type="protein sequence ID" value="CAF0922846.1"/>
    <property type="molecule type" value="Genomic_DNA"/>
</dbReference>
<name>A0A814B6T8_9BILA</name>